<dbReference type="GeneID" id="71999885"/>
<accession>A0ABQ8KJX0</accession>
<evidence type="ECO:0000313" key="1">
    <source>
        <dbReference type="EMBL" id="KAH9838415.1"/>
    </source>
</evidence>
<reference evidence="1 2" key="1">
    <citation type="journal article" date="2021" name="Environ. Microbiol.">
        <title>Gene family expansions and transcriptome signatures uncover fungal adaptations to wood decay.</title>
        <authorList>
            <person name="Hage H."/>
            <person name="Miyauchi S."/>
            <person name="Viragh M."/>
            <person name="Drula E."/>
            <person name="Min B."/>
            <person name="Chaduli D."/>
            <person name="Navarro D."/>
            <person name="Favel A."/>
            <person name="Norest M."/>
            <person name="Lesage-Meessen L."/>
            <person name="Balint B."/>
            <person name="Merenyi Z."/>
            <person name="de Eugenio L."/>
            <person name="Morin E."/>
            <person name="Martinez A.T."/>
            <person name="Baldrian P."/>
            <person name="Stursova M."/>
            <person name="Martinez M.J."/>
            <person name="Novotny C."/>
            <person name="Magnuson J.K."/>
            <person name="Spatafora J.W."/>
            <person name="Maurice S."/>
            <person name="Pangilinan J."/>
            <person name="Andreopoulos W."/>
            <person name="LaButti K."/>
            <person name="Hundley H."/>
            <person name="Na H."/>
            <person name="Kuo A."/>
            <person name="Barry K."/>
            <person name="Lipzen A."/>
            <person name="Henrissat B."/>
            <person name="Riley R."/>
            <person name="Ahrendt S."/>
            <person name="Nagy L.G."/>
            <person name="Grigoriev I.V."/>
            <person name="Martin F."/>
            <person name="Rosso M.N."/>
        </authorList>
    </citation>
    <scope>NUCLEOTIDE SEQUENCE [LARGE SCALE GENOMIC DNA]</scope>
    <source>
        <strain evidence="1 2">CIRM-BRFM 1785</strain>
    </source>
</reference>
<gene>
    <name evidence="1" type="ORF">C8Q71DRAFT_528973</name>
</gene>
<comment type="caution">
    <text evidence="1">The sequence shown here is derived from an EMBL/GenBank/DDBJ whole genome shotgun (WGS) entry which is preliminary data.</text>
</comment>
<dbReference type="Proteomes" id="UP000814176">
    <property type="component" value="Unassembled WGS sequence"/>
</dbReference>
<organism evidence="1 2">
    <name type="scientific">Rhodofomes roseus</name>
    <dbReference type="NCBI Taxonomy" id="34475"/>
    <lineage>
        <taxon>Eukaryota</taxon>
        <taxon>Fungi</taxon>
        <taxon>Dikarya</taxon>
        <taxon>Basidiomycota</taxon>
        <taxon>Agaricomycotina</taxon>
        <taxon>Agaricomycetes</taxon>
        <taxon>Polyporales</taxon>
        <taxon>Rhodofomes</taxon>
    </lineage>
</organism>
<proteinExistence type="predicted"/>
<name>A0ABQ8KJX0_9APHY</name>
<sequence>MPVIPTPGCVNSIHLIGSLVSEESQVPLTWNAGPVRGLLAMADAPYARRRYRANVCQVACLTTQRHQHSWVTLCHMACSLLKTDASMASHAGRIIFTSGVQTFTTLTQGYGWGHYCIAESSGGRASRIAREDLLPSQSRVVCSTSCERGPADTHKRNSLPGLVRRLTSWILQRLNVHGGSGCQCMQPKHRSPTNDELPCSSACLCDGAVPTSASILRRRCG</sequence>
<dbReference type="EMBL" id="JADCUA010000007">
    <property type="protein sequence ID" value="KAH9838415.1"/>
    <property type="molecule type" value="Genomic_DNA"/>
</dbReference>
<dbReference type="RefSeq" id="XP_047780330.1">
    <property type="nucleotide sequence ID" value="XM_047919153.1"/>
</dbReference>
<evidence type="ECO:0000313" key="2">
    <source>
        <dbReference type="Proteomes" id="UP000814176"/>
    </source>
</evidence>
<protein>
    <submittedName>
        <fullName evidence="1">Uncharacterized protein</fullName>
    </submittedName>
</protein>
<keyword evidence="2" id="KW-1185">Reference proteome</keyword>